<proteinExistence type="predicted"/>
<gene>
    <name evidence="1" type="ORF">HYY20_10825</name>
</gene>
<dbReference type="AlphaFoldDB" id="A0A932FZD4"/>
<dbReference type="Proteomes" id="UP000769766">
    <property type="component" value="Unassembled WGS sequence"/>
</dbReference>
<protein>
    <submittedName>
        <fullName evidence="1">Uncharacterized protein</fullName>
    </submittedName>
</protein>
<name>A0A932FZD4_UNCTE</name>
<dbReference type="EMBL" id="JACPRF010000331">
    <property type="protein sequence ID" value="MBI2877364.1"/>
    <property type="molecule type" value="Genomic_DNA"/>
</dbReference>
<accession>A0A932FZD4</accession>
<sequence length="46" mass="5141">MGWLFLTFLSVGFLAGTIQDAFNSKRRGKLHAIPPIRVCPTDPIRV</sequence>
<organism evidence="1 2">
    <name type="scientific">Tectimicrobiota bacterium</name>
    <dbReference type="NCBI Taxonomy" id="2528274"/>
    <lineage>
        <taxon>Bacteria</taxon>
        <taxon>Pseudomonadati</taxon>
        <taxon>Nitrospinota/Tectimicrobiota group</taxon>
        <taxon>Candidatus Tectimicrobiota</taxon>
    </lineage>
</organism>
<reference evidence="1" key="1">
    <citation type="submission" date="2020-07" db="EMBL/GenBank/DDBJ databases">
        <title>Huge and variable diversity of episymbiotic CPR bacteria and DPANN archaea in groundwater ecosystems.</title>
        <authorList>
            <person name="He C.Y."/>
            <person name="Keren R."/>
            <person name="Whittaker M."/>
            <person name="Farag I.F."/>
            <person name="Doudna J."/>
            <person name="Cate J.H.D."/>
            <person name="Banfield J.F."/>
        </authorList>
    </citation>
    <scope>NUCLEOTIDE SEQUENCE</scope>
    <source>
        <strain evidence="1">NC_groundwater_672_Ag_B-0.1um_62_36</strain>
    </source>
</reference>
<evidence type="ECO:0000313" key="1">
    <source>
        <dbReference type="EMBL" id="MBI2877364.1"/>
    </source>
</evidence>
<comment type="caution">
    <text evidence="1">The sequence shown here is derived from an EMBL/GenBank/DDBJ whole genome shotgun (WGS) entry which is preliminary data.</text>
</comment>
<evidence type="ECO:0000313" key="2">
    <source>
        <dbReference type="Proteomes" id="UP000769766"/>
    </source>
</evidence>